<dbReference type="PIRSF" id="PIRSF006232">
    <property type="entry name" value="Pirin"/>
    <property type="match status" value="1"/>
</dbReference>
<reference evidence="7" key="1">
    <citation type="journal article" name="Environ. Pollut.">
        <title>Investigating the effects of municipal and hospital wastewaters on horizontal gene transfer.</title>
        <authorList>
            <person name="Hutinel M."/>
            <person name="Fick J."/>
            <person name="Larsson D.G.J."/>
            <person name="Flach C.F."/>
        </authorList>
    </citation>
    <scope>NUCLEOTIDE SEQUENCE</scope>
    <source>
        <strain evidence="7">CV601</strain>
        <plasmid evidence="6">pTE_C_4</plasmid>
        <plasmid evidence="7">pWE_C_2</plasmid>
    </source>
</reference>
<dbReference type="Pfam" id="PF05726">
    <property type="entry name" value="Pirin_C"/>
    <property type="match status" value="1"/>
</dbReference>
<keyword evidence="7" id="KW-0614">Plasmid</keyword>
<proteinExistence type="inferred from homology"/>
<dbReference type="SUPFAM" id="SSF51182">
    <property type="entry name" value="RmlC-like cupins"/>
    <property type="match status" value="1"/>
</dbReference>
<evidence type="ECO:0000256" key="1">
    <source>
        <dbReference type="ARBA" id="ARBA00008416"/>
    </source>
</evidence>
<dbReference type="Gene3D" id="2.60.120.10">
    <property type="entry name" value="Jelly Rolls"/>
    <property type="match status" value="2"/>
</dbReference>
<protein>
    <recommendedName>
        <fullName evidence="8">Pirin family protein</fullName>
    </recommendedName>
</protein>
<feature type="domain" description="Pirin N-terminal" evidence="4">
    <location>
        <begin position="41"/>
        <end position="114"/>
    </location>
</feature>
<evidence type="ECO:0000259" key="5">
    <source>
        <dbReference type="Pfam" id="PF05726"/>
    </source>
</evidence>
<evidence type="ECO:0000259" key="4">
    <source>
        <dbReference type="Pfam" id="PF02678"/>
    </source>
</evidence>
<feature type="domain" description="Pirin C-terminal" evidence="5">
    <location>
        <begin position="168"/>
        <end position="273"/>
    </location>
</feature>
<accession>A0A899NGQ8</accession>
<feature type="binding site" evidence="2">
    <location>
        <position position="51"/>
    </location>
    <ligand>
        <name>Fe cation</name>
        <dbReference type="ChEBI" id="CHEBI:24875"/>
    </ligand>
</feature>
<name>A0A899NGQ8_ECOLX</name>
<dbReference type="PANTHER" id="PTHR13903">
    <property type="entry name" value="PIRIN-RELATED"/>
    <property type="match status" value="1"/>
</dbReference>
<dbReference type="GO" id="GO:0046872">
    <property type="term" value="F:metal ion binding"/>
    <property type="evidence" value="ECO:0007669"/>
    <property type="project" value="UniProtKB-KW"/>
</dbReference>
<evidence type="ECO:0000313" key="6">
    <source>
        <dbReference type="EMBL" id="QSM61411.1"/>
    </source>
</evidence>
<evidence type="ECO:0000256" key="3">
    <source>
        <dbReference type="RuleBase" id="RU003457"/>
    </source>
</evidence>
<comment type="similarity">
    <text evidence="1 3">Belongs to the pirin family.</text>
</comment>
<comment type="cofactor">
    <cofactor evidence="2">
        <name>Fe cation</name>
        <dbReference type="ChEBI" id="CHEBI:24875"/>
    </cofactor>
    <text evidence="2">Binds 1 Fe cation per subunit.</text>
</comment>
<organism evidence="7">
    <name type="scientific">Escherichia coli</name>
    <dbReference type="NCBI Taxonomy" id="562"/>
    <lineage>
        <taxon>Bacteria</taxon>
        <taxon>Pseudomonadati</taxon>
        <taxon>Pseudomonadota</taxon>
        <taxon>Gammaproteobacteria</taxon>
        <taxon>Enterobacterales</taxon>
        <taxon>Enterobacteriaceae</taxon>
        <taxon>Escherichia</taxon>
    </lineage>
</organism>
<geneLocation type="plasmid" evidence="7">
    <name>pWE_C_2</name>
</geneLocation>
<geneLocation type="plasmid" evidence="6">
    <name>pTE_C_4</name>
</geneLocation>
<feature type="binding site" evidence="2">
    <location>
        <position position="96"/>
    </location>
    <ligand>
        <name>Fe cation</name>
        <dbReference type="ChEBI" id="CHEBI:24875"/>
    </ligand>
</feature>
<dbReference type="CDD" id="cd02247">
    <property type="entry name" value="cupin_pirin_C"/>
    <property type="match status" value="1"/>
</dbReference>
<keyword evidence="2" id="KW-0408">Iron</keyword>
<evidence type="ECO:0000256" key="2">
    <source>
        <dbReference type="PIRSR" id="PIRSR006232-1"/>
    </source>
</evidence>
<keyword evidence="2" id="KW-0479">Metal-binding</keyword>
<dbReference type="InterPro" id="IPR003829">
    <property type="entry name" value="Pirin_N_dom"/>
</dbReference>
<dbReference type="InterPro" id="IPR011051">
    <property type="entry name" value="RmlC_Cupin_sf"/>
</dbReference>
<gene>
    <name evidence="6" type="ORF">LDMDHDEC_00234</name>
    <name evidence="7" type="ORF">LDMDHDEC_00734</name>
</gene>
<dbReference type="InterPro" id="IPR014710">
    <property type="entry name" value="RmlC-like_jellyroll"/>
</dbReference>
<sequence length="285" mass="30478">MPIIARLQPMNFGSHFRAYALRGGEAAEPIDPFLGVDHAWISAPTFPPHPHAGFSAVSYLFLDSETGVDNRDSLGNHNLIAPGGLHWTAAGRGVMHEEFPAETGKTVHMVQIFVNLARERQSDAPRTLSLAPEDVPVVQLPGIKIRVPLGRFGEIRSPLMPPTEVSLLDISLDAGAELSVPILAGQSAFVMPIYGKLAVNGEYYELDRFTLPAFPAQATAHSISLAATQGSVKAVVFSGRPLHQPVYWQGPMALASPEALAAAIAAYQHGDFGTLDSPIAPVDHT</sequence>
<evidence type="ECO:0000313" key="7">
    <source>
        <dbReference type="EMBL" id="QSM61909.1"/>
    </source>
</evidence>
<evidence type="ECO:0008006" key="8">
    <source>
        <dbReference type="Google" id="ProtNLM"/>
    </source>
</evidence>
<dbReference type="RefSeq" id="WP_209279610.1">
    <property type="nucleotide sequence ID" value="NZ_MW574939.1"/>
</dbReference>
<dbReference type="Pfam" id="PF02678">
    <property type="entry name" value="Pirin"/>
    <property type="match status" value="1"/>
</dbReference>
<feature type="binding site" evidence="2">
    <location>
        <position position="98"/>
    </location>
    <ligand>
        <name>Fe cation</name>
        <dbReference type="ChEBI" id="CHEBI:24875"/>
    </ligand>
</feature>
<dbReference type="EMBL" id="MW574946">
    <property type="protein sequence ID" value="QSM61909.1"/>
    <property type="molecule type" value="Genomic_DNA"/>
</dbReference>
<dbReference type="PANTHER" id="PTHR13903:SF8">
    <property type="entry name" value="PIRIN"/>
    <property type="match status" value="1"/>
</dbReference>
<dbReference type="InterPro" id="IPR012093">
    <property type="entry name" value="Pirin"/>
</dbReference>
<dbReference type="InterPro" id="IPR008778">
    <property type="entry name" value="Pirin_C_dom"/>
</dbReference>
<dbReference type="AlphaFoldDB" id="A0A899NGQ8"/>
<feature type="binding site" evidence="2">
    <location>
        <position position="49"/>
    </location>
    <ligand>
        <name>Fe cation</name>
        <dbReference type="ChEBI" id="CHEBI:24875"/>
    </ligand>
</feature>
<dbReference type="EMBL" id="MW574939">
    <property type="protein sequence ID" value="QSM61411.1"/>
    <property type="molecule type" value="Genomic_DNA"/>
</dbReference>